<sequence length="39" mass="4650">FFATLKKDLIHRRRFKTREEAKIAIINYIETGITVKEVT</sequence>
<dbReference type="AlphaFoldDB" id="A0A1I0CUD6"/>
<dbReference type="OrthoDB" id="9775203at2"/>
<dbReference type="RefSeq" id="WP_143055944.1">
    <property type="nucleotide sequence ID" value="NZ_FOIF01000093.1"/>
</dbReference>
<organism evidence="2 3">
    <name type="scientific">Anaerobranca gottschalkii DSM 13577</name>
    <dbReference type="NCBI Taxonomy" id="1120990"/>
    <lineage>
        <taxon>Bacteria</taxon>
        <taxon>Bacillati</taxon>
        <taxon>Bacillota</taxon>
        <taxon>Clostridia</taxon>
        <taxon>Eubacteriales</taxon>
        <taxon>Proteinivoracaceae</taxon>
        <taxon>Anaerobranca</taxon>
    </lineage>
</organism>
<evidence type="ECO:0000259" key="1">
    <source>
        <dbReference type="Pfam" id="PF13333"/>
    </source>
</evidence>
<dbReference type="Pfam" id="PF13333">
    <property type="entry name" value="rve_2"/>
    <property type="match status" value="1"/>
</dbReference>
<dbReference type="EMBL" id="FOIF01000093">
    <property type="protein sequence ID" value="SET22988.1"/>
    <property type="molecule type" value="Genomic_DNA"/>
</dbReference>
<evidence type="ECO:0000313" key="2">
    <source>
        <dbReference type="EMBL" id="SET22988.1"/>
    </source>
</evidence>
<gene>
    <name evidence="2" type="ORF">SAMN03080614_10931</name>
</gene>
<evidence type="ECO:0000313" key="3">
    <source>
        <dbReference type="Proteomes" id="UP000243819"/>
    </source>
</evidence>
<dbReference type="GO" id="GO:0015074">
    <property type="term" value="P:DNA integration"/>
    <property type="evidence" value="ECO:0007669"/>
    <property type="project" value="InterPro"/>
</dbReference>
<reference evidence="3" key="1">
    <citation type="submission" date="2016-10" db="EMBL/GenBank/DDBJ databases">
        <authorList>
            <person name="Varghese N."/>
            <person name="Submissions S."/>
        </authorList>
    </citation>
    <scope>NUCLEOTIDE SEQUENCE [LARGE SCALE GENOMIC DNA]</scope>
    <source>
        <strain evidence="3">DSM 13577</strain>
    </source>
</reference>
<keyword evidence="3" id="KW-1185">Reference proteome</keyword>
<dbReference type="InterPro" id="IPR001584">
    <property type="entry name" value="Integrase_cat-core"/>
</dbReference>
<protein>
    <submittedName>
        <fullName evidence="2">Integrase core domain-containing protein</fullName>
    </submittedName>
</protein>
<feature type="non-terminal residue" evidence="2">
    <location>
        <position position="1"/>
    </location>
</feature>
<feature type="domain" description="Integrase catalytic" evidence="1">
    <location>
        <begin position="1"/>
        <end position="30"/>
    </location>
</feature>
<dbReference type="Proteomes" id="UP000243819">
    <property type="component" value="Unassembled WGS sequence"/>
</dbReference>
<name>A0A1I0CUD6_9FIRM</name>
<accession>A0A1I0CUD6</accession>
<proteinExistence type="predicted"/>